<dbReference type="InterPro" id="IPR011231">
    <property type="entry name" value="Phage_VT1-Sakai_H0018"/>
</dbReference>
<evidence type="ECO:0000313" key="2">
    <source>
        <dbReference type="Proteomes" id="UP000270743"/>
    </source>
</evidence>
<dbReference type="AlphaFoldDB" id="A0A3S4CL60"/>
<evidence type="ECO:0000313" key="1">
    <source>
        <dbReference type="EMBL" id="VDS10047.1"/>
    </source>
</evidence>
<proteinExistence type="predicted"/>
<sequence>MHTDVTADRDTAPGEFVISGLDAGYATHAASEGEPLRLLSAGLFLERVLSPENVSAGQPIFFADGRFTTDVSGTIVGTAYEDAETSGEFARVIVRLGDF</sequence>
<accession>A0A3S4CL60</accession>
<dbReference type="Pfam" id="PF09956">
    <property type="entry name" value="Phage_cement_2"/>
    <property type="match status" value="1"/>
</dbReference>
<dbReference type="RefSeq" id="WP_126155653.1">
    <property type="nucleotide sequence ID" value="NZ_UZWE01000050.1"/>
</dbReference>
<keyword evidence="2" id="KW-1185">Reference proteome</keyword>
<name>A0A3S4CL60_9RHOB</name>
<gene>
    <name evidence="1" type="ORF">PARHAE_03258</name>
</gene>
<dbReference type="EMBL" id="UZWE01000050">
    <property type="protein sequence ID" value="VDS10047.1"/>
    <property type="molecule type" value="Genomic_DNA"/>
</dbReference>
<reference evidence="1 2" key="1">
    <citation type="submission" date="2018-12" db="EMBL/GenBank/DDBJ databases">
        <authorList>
            <person name="Criscuolo A."/>
        </authorList>
    </citation>
    <scope>NUCLEOTIDE SEQUENCE [LARGE SCALE GENOMIC DNA]</scope>
    <source>
        <strain evidence="1">ACIP1116241</strain>
    </source>
</reference>
<protein>
    <submittedName>
        <fullName evidence="1">Uncharacterized protein</fullName>
    </submittedName>
</protein>
<dbReference type="Proteomes" id="UP000270743">
    <property type="component" value="Unassembled WGS sequence"/>
</dbReference>
<organism evidence="1 2">
    <name type="scientific">Paracoccus haematequi</name>
    <dbReference type="NCBI Taxonomy" id="2491866"/>
    <lineage>
        <taxon>Bacteria</taxon>
        <taxon>Pseudomonadati</taxon>
        <taxon>Pseudomonadota</taxon>
        <taxon>Alphaproteobacteria</taxon>
        <taxon>Rhodobacterales</taxon>
        <taxon>Paracoccaceae</taxon>
        <taxon>Paracoccus</taxon>
    </lineage>
</organism>